<accession>A0A6C0JG99</accession>
<evidence type="ECO:0000256" key="1">
    <source>
        <dbReference type="ARBA" id="ARBA00007787"/>
    </source>
</evidence>
<keyword evidence="3" id="KW-0249">Electron transport</keyword>
<dbReference type="GO" id="GO:0005739">
    <property type="term" value="C:mitochondrion"/>
    <property type="evidence" value="ECO:0007669"/>
    <property type="project" value="TreeGrafter"/>
</dbReference>
<name>A0A6C0JG99_9ZZZZ</name>
<dbReference type="Pfam" id="PF00462">
    <property type="entry name" value="Glutaredoxin"/>
    <property type="match status" value="1"/>
</dbReference>
<keyword evidence="5" id="KW-0676">Redox-active center</keyword>
<evidence type="ECO:0000256" key="3">
    <source>
        <dbReference type="ARBA" id="ARBA00022982"/>
    </source>
</evidence>
<dbReference type="SUPFAM" id="SSF52833">
    <property type="entry name" value="Thioredoxin-like"/>
    <property type="match status" value="1"/>
</dbReference>
<evidence type="ECO:0000256" key="4">
    <source>
        <dbReference type="ARBA" id="ARBA00023157"/>
    </source>
</evidence>
<dbReference type="InterPro" id="IPR036249">
    <property type="entry name" value="Thioredoxin-like_sf"/>
</dbReference>
<dbReference type="PROSITE" id="PS51354">
    <property type="entry name" value="GLUTAREDOXIN_2"/>
    <property type="match status" value="1"/>
</dbReference>
<sequence>MEFEEPSKTVYTIYSKSGCTFCTKVKKLLQEKNYAFDMIDCDEYLLDDKEGFLEFIKDRAGKEYRTFPIVFRCGNFVGGFTETKKLIDIEEVFAGF</sequence>
<dbReference type="GO" id="GO:0015035">
    <property type="term" value="F:protein-disulfide reductase activity"/>
    <property type="evidence" value="ECO:0007669"/>
    <property type="project" value="TreeGrafter"/>
</dbReference>
<dbReference type="PANTHER" id="PTHR46679:SF1">
    <property type="entry name" value="GLUTAREDOXIN-2, MITOCHONDRIAL"/>
    <property type="match status" value="1"/>
</dbReference>
<dbReference type="PANTHER" id="PTHR46679">
    <property type="match status" value="1"/>
</dbReference>
<reference evidence="7" key="1">
    <citation type="journal article" date="2020" name="Nature">
        <title>Giant virus diversity and host interactions through global metagenomics.</title>
        <authorList>
            <person name="Schulz F."/>
            <person name="Roux S."/>
            <person name="Paez-Espino D."/>
            <person name="Jungbluth S."/>
            <person name="Walsh D.A."/>
            <person name="Denef V.J."/>
            <person name="McMahon K.D."/>
            <person name="Konstantinidis K.T."/>
            <person name="Eloe-Fadrosh E.A."/>
            <person name="Kyrpides N.C."/>
            <person name="Woyke T."/>
        </authorList>
    </citation>
    <scope>NUCLEOTIDE SEQUENCE</scope>
    <source>
        <strain evidence="7">GVMAG-M-3300027708-20</strain>
    </source>
</reference>
<evidence type="ECO:0000256" key="5">
    <source>
        <dbReference type="ARBA" id="ARBA00023284"/>
    </source>
</evidence>
<dbReference type="Gene3D" id="3.40.30.10">
    <property type="entry name" value="Glutaredoxin"/>
    <property type="match status" value="1"/>
</dbReference>
<feature type="domain" description="Glutaredoxin" evidence="6">
    <location>
        <begin position="12"/>
        <end position="76"/>
    </location>
</feature>
<organism evidence="7">
    <name type="scientific">viral metagenome</name>
    <dbReference type="NCBI Taxonomy" id="1070528"/>
    <lineage>
        <taxon>unclassified sequences</taxon>
        <taxon>metagenomes</taxon>
        <taxon>organismal metagenomes</taxon>
    </lineage>
</organism>
<evidence type="ECO:0000259" key="6">
    <source>
        <dbReference type="Pfam" id="PF00462"/>
    </source>
</evidence>
<keyword evidence="4" id="KW-1015">Disulfide bond</keyword>
<proteinExistence type="inferred from homology"/>
<dbReference type="EMBL" id="MN740389">
    <property type="protein sequence ID" value="QHU03951.1"/>
    <property type="molecule type" value="Genomic_DNA"/>
</dbReference>
<evidence type="ECO:0000313" key="7">
    <source>
        <dbReference type="EMBL" id="QHU03951.1"/>
    </source>
</evidence>
<dbReference type="InterPro" id="IPR002109">
    <property type="entry name" value="Glutaredoxin"/>
</dbReference>
<dbReference type="AlphaFoldDB" id="A0A6C0JG99"/>
<keyword evidence="2" id="KW-0813">Transport</keyword>
<protein>
    <recommendedName>
        <fullName evidence="6">Glutaredoxin domain-containing protein</fullName>
    </recommendedName>
</protein>
<evidence type="ECO:0000256" key="2">
    <source>
        <dbReference type="ARBA" id="ARBA00022448"/>
    </source>
</evidence>
<dbReference type="CDD" id="cd02066">
    <property type="entry name" value="GRX_family"/>
    <property type="match status" value="1"/>
</dbReference>
<comment type="similarity">
    <text evidence="1">Belongs to the glutaredoxin family.</text>
</comment>